<reference evidence="7 8" key="1">
    <citation type="submission" date="2020-10" db="EMBL/GenBank/DDBJ databases">
        <title>Connecting structure to function with the recovery of over 1000 high-quality activated sludge metagenome-assembled genomes encoding full-length rRNA genes using long-read sequencing.</title>
        <authorList>
            <person name="Singleton C.M."/>
            <person name="Petriglieri F."/>
            <person name="Kristensen J.M."/>
            <person name="Kirkegaard R.H."/>
            <person name="Michaelsen T.Y."/>
            <person name="Andersen M.H."/>
            <person name="Karst S.M."/>
            <person name="Dueholm M.S."/>
            <person name="Nielsen P.H."/>
            <person name="Albertsen M."/>
        </authorList>
    </citation>
    <scope>NUCLEOTIDE SEQUENCE [LARGE SCALE GENOMIC DNA]</scope>
    <source>
        <strain evidence="7">Ribe_18-Q3-R11-54_BAT3C.373</strain>
    </source>
</reference>
<protein>
    <submittedName>
        <fullName evidence="7">O-antigen ligase family protein</fullName>
    </submittedName>
</protein>
<feature type="transmembrane region" description="Helical" evidence="5">
    <location>
        <begin position="191"/>
        <end position="207"/>
    </location>
</feature>
<dbReference type="AlphaFoldDB" id="A0A9D7SEG6"/>
<feature type="transmembrane region" description="Helical" evidence="5">
    <location>
        <begin position="120"/>
        <end position="142"/>
    </location>
</feature>
<feature type="transmembrane region" description="Helical" evidence="5">
    <location>
        <begin position="349"/>
        <end position="368"/>
    </location>
</feature>
<dbReference type="GO" id="GO:0016874">
    <property type="term" value="F:ligase activity"/>
    <property type="evidence" value="ECO:0007669"/>
    <property type="project" value="UniProtKB-KW"/>
</dbReference>
<dbReference type="Pfam" id="PF04932">
    <property type="entry name" value="Wzy_C"/>
    <property type="match status" value="1"/>
</dbReference>
<evidence type="ECO:0000256" key="4">
    <source>
        <dbReference type="ARBA" id="ARBA00023136"/>
    </source>
</evidence>
<dbReference type="InterPro" id="IPR051533">
    <property type="entry name" value="WaaL-like"/>
</dbReference>
<feature type="transmembrane region" description="Helical" evidence="5">
    <location>
        <begin position="92"/>
        <end position="113"/>
    </location>
</feature>
<feature type="transmembrane region" description="Helical" evidence="5">
    <location>
        <begin position="380"/>
        <end position="396"/>
    </location>
</feature>
<evidence type="ECO:0000313" key="8">
    <source>
        <dbReference type="Proteomes" id="UP000808349"/>
    </source>
</evidence>
<evidence type="ECO:0000256" key="3">
    <source>
        <dbReference type="ARBA" id="ARBA00022989"/>
    </source>
</evidence>
<gene>
    <name evidence="7" type="ORF">IPO85_20455</name>
</gene>
<feature type="domain" description="O-antigen ligase-related" evidence="6">
    <location>
        <begin position="196"/>
        <end position="357"/>
    </location>
</feature>
<keyword evidence="4 5" id="KW-0472">Membrane</keyword>
<dbReference type="Proteomes" id="UP000808349">
    <property type="component" value="Unassembled WGS sequence"/>
</dbReference>
<keyword evidence="7" id="KW-0436">Ligase</keyword>
<dbReference type="PANTHER" id="PTHR37422">
    <property type="entry name" value="TEICHURONIC ACID BIOSYNTHESIS PROTEIN TUAE"/>
    <property type="match status" value="1"/>
</dbReference>
<feature type="transmembrane region" description="Helical" evidence="5">
    <location>
        <begin position="162"/>
        <end position="179"/>
    </location>
</feature>
<evidence type="ECO:0000256" key="5">
    <source>
        <dbReference type="SAM" id="Phobius"/>
    </source>
</evidence>
<comment type="subcellular location">
    <subcellularLocation>
        <location evidence="1">Membrane</location>
        <topology evidence="1">Multi-pass membrane protein</topology>
    </subcellularLocation>
</comment>
<keyword evidence="3 5" id="KW-1133">Transmembrane helix</keyword>
<feature type="transmembrane region" description="Helical" evidence="5">
    <location>
        <begin position="235"/>
        <end position="254"/>
    </location>
</feature>
<organism evidence="7 8">
    <name type="scientific">Candidatus Defluviibacterium haderslevense</name>
    <dbReference type="NCBI Taxonomy" id="2981993"/>
    <lineage>
        <taxon>Bacteria</taxon>
        <taxon>Pseudomonadati</taxon>
        <taxon>Bacteroidota</taxon>
        <taxon>Saprospiria</taxon>
        <taxon>Saprospirales</taxon>
        <taxon>Saprospiraceae</taxon>
        <taxon>Candidatus Defluviibacterium</taxon>
    </lineage>
</organism>
<comment type="caution">
    <text evidence="7">The sequence shown here is derived from an EMBL/GenBank/DDBJ whole genome shotgun (WGS) entry which is preliminary data.</text>
</comment>
<dbReference type="EMBL" id="JADKFW010000021">
    <property type="protein sequence ID" value="MBK9719841.1"/>
    <property type="molecule type" value="Genomic_DNA"/>
</dbReference>
<sequence length="439" mass="50065">MFLFKPDVVFYSLAFLVPLSINPNDVDLGHLSLSIPTEPMLFLLVLIFVYYLVSEKNINTKIFTHPFSILIYFYIFWLMITTITSVDMIVSLKFVIAKIWFIVPSYFLAHFYFKKEQNIVSFLTLFICGIAIVALYNIIHLAGFNFEDKPSQWTMQPFFKDHAILGAILALAIPISFGLRSYFNLDVIRKNVFIIISVILIICLIFTYSRAAWVSVVPAVLLYLLLKFKFRFSTLFGIIVGLIVIGLFNLSSILDSLGQNKVASSDDLVENVESITNISSDASNLERINRWSCAIDMWQEKPFFGWGPGTYMFNYAPFQLSANYTEISTNFGDVGNAHSEYLGPLAETGVIGLLIFLMMFIMVFYYLFKVYLLAHEKSSKIIISTAGCGLITYFVHGFMNNYLDTDKAAVIFWILISIIISYDIKNIKRPTLEIASEHI</sequence>
<proteinExistence type="predicted"/>
<feature type="transmembrane region" description="Helical" evidence="5">
    <location>
        <begin position="65"/>
        <end position="86"/>
    </location>
</feature>
<name>A0A9D7SEG6_9BACT</name>
<feature type="transmembrane region" description="Helical" evidence="5">
    <location>
        <begin position="33"/>
        <end position="53"/>
    </location>
</feature>
<dbReference type="InterPro" id="IPR007016">
    <property type="entry name" value="O-antigen_ligase-rel_domated"/>
</dbReference>
<evidence type="ECO:0000256" key="2">
    <source>
        <dbReference type="ARBA" id="ARBA00022692"/>
    </source>
</evidence>
<evidence type="ECO:0000259" key="6">
    <source>
        <dbReference type="Pfam" id="PF04932"/>
    </source>
</evidence>
<keyword evidence="2 5" id="KW-0812">Transmembrane</keyword>
<feature type="transmembrane region" description="Helical" evidence="5">
    <location>
        <begin position="408"/>
        <end position="424"/>
    </location>
</feature>
<evidence type="ECO:0000313" key="7">
    <source>
        <dbReference type="EMBL" id="MBK9719841.1"/>
    </source>
</evidence>
<evidence type="ECO:0000256" key="1">
    <source>
        <dbReference type="ARBA" id="ARBA00004141"/>
    </source>
</evidence>
<dbReference type="PANTHER" id="PTHR37422:SF13">
    <property type="entry name" value="LIPOPOLYSACCHARIDE BIOSYNTHESIS PROTEIN PA4999-RELATED"/>
    <property type="match status" value="1"/>
</dbReference>
<accession>A0A9D7SEG6</accession>
<dbReference type="GO" id="GO:0016020">
    <property type="term" value="C:membrane"/>
    <property type="evidence" value="ECO:0007669"/>
    <property type="project" value="UniProtKB-SubCell"/>
</dbReference>